<dbReference type="EMBL" id="CAXDID020000028">
    <property type="protein sequence ID" value="CAL5992227.1"/>
    <property type="molecule type" value="Genomic_DNA"/>
</dbReference>
<dbReference type="CDD" id="cd02947">
    <property type="entry name" value="TRX_family"/>
    <property type="match status" value="1"/>
</dbReference>
<organism evidence="2 3">
    <name type="scientific">Hexamita inflata</name>
    <dbReference type="NCBI Taxonomy" id="28002"/>
    <lineage>
        <taxon>Eukaryota</taxon>
        <taxon>Metamonada</taxon>
        <taxon>Diplomonadida</taxon>
        <taxon>Hexamitidae</taxon>
        <taxon>Hexamitinae</taxon>
        <taxon>Hexamita</taxon>
    </lineage>
</organism>
<feature type="domain" description="Thioredoxin" evidence="1">
    <location>
        <begin position="1"/>
        <end position="115"/>
    </location>
</feature>
<dbReference type="Gene3D" id="3.40.30.10">
    <property type="entry name" value="Glutaredoxin"/>
    <property type="match status" value="1"/>
</dbReference>
<dbReference type="PROSITE" id="PS51352">
    <property type="entry name" value="THIOREDOXIN_2"/>
    <property type="match status" value="1"/>
</dbReference>
<protein>
    <submittedName>
        <fullName evidence="2">Thioredoxin_domain-containing protein</fullName>
    </submittedName>
</protein>
<dbReference type="SUPFAM" id="SSF52833">
    <property type="entry name" value="Thioredoxin-like"/>
    <property type="match status" value="1"/>
</dbReference>
<evidence type="ECO:0000313" key="2">
    <source>
        <dbReference type="EMBL" id="CAL5992227.1"/>
    </source>
</evidence>
<name>A0ABP1HE57_9EUKA</name>
<reference evidence="2 3" key="1">
    <citation type="submission" date="2024-07" db="EMBL/GenBank/DDBJ databases">
        <authorList>
            <person name="Akdeniz Z."/>
        </authorList>
    </citation>
    <scope>NUCLEOTIDE SEQUENCE [LARGE SCALE GENOMIC DNA]</scope>
</reference>
<dbReference type="Pfam" id="PF14595">
    <property type="entry name" value="Thioredoxin_9"/>
    <property type="match status" value="1"/>
</dbReference>
<comment type="caution">
    <text evidence="2">The sequence shown here is derived from an EMBL/GenBank/DDBJ whole genome shotgun (WGS) entry which is preliminary data.</text>
</comment>
<evidence type="ECO:0000313" key="3">
    <source>
        <dbReference type="Proteomes" id="UP001642409"/>
    </source>
</evidence>
<accession>A0ABP1HE57</accession>
<proteinExistence type="predicted"/>
<evidence type="ECO:0000259" key="1">
    <source>
        <dbReference type="PROSITE" id="PS51352"/>
    </source>
</evidence>
<keyword evidence="3" id="KW-1185">Reference proteome</keyword>
<dbReference type="InterPro" id="IPR036249">
    <property type="entry name" value="Thioredoxin-like_sf"/>
</dbReference>
<sequence>MLKDYKESDWYEPNKEAIAGLSNKEFELVVAHHSSCGDCQYTLPILNKILKNLPNVKVTDVVVNPSTKKDPAGIAEKYQVRKIPTIIALQNGKEVARIIEYPAVTVEQDFNAKLK</sequence>
<dbReference type="InterPro" id="IPR013766">
    <property type="entry name" value="Thioredoxin_domain"/>
</dbReference>
<dbReference type="Proteomes" id="UP001642409">
    <property type="component" value="Unassembled WGS sequence"/>
</dbReference>
<gene>
    <name evidence="2" type="ORF">HINF_LOCUS12480</name>
</gene>